<comment type="caution">
    <text evidence="1">The sequence shown here is derived from an EMBL/GenBank/DDBJ whole genome shotgun (WGS) entry which is preliminary data.</text>
</comment>
<dbReference type="AlphaFoldDB" id="A0A917D0C8"/>
<evidence type="ECO:0000313" key="1">
    <source>
        <dbReference type="EMBL" id="GGG04742.1"/>
    </source>
</evidence>
<name>A0A917D0C8_9NOCA</name>
<reference evidence="1" key="2">
    <citation type="submission" date="2020-09" db="EMBL/GenBank/DDBJ databases">
        <authorList>
            <person name="Sun Q."/>
            <person name="Sedlacek I."/>
        </authorList>
    </citation>
    <scope>NUCLEOTIDE SEQUENCE</scope>
    <source>
        <strain evidence="1">CCM 7905</strain>
    </source>
</reference>
<sequence>MGVSSAGVAVVLGGADVDVPAGDDVAGAVVSGVSVDADEQDATDSAATEKNAKHTTEVRFMNLQTNTRTRSRFQNYHRTDR</sequence>
<protein>
    <submittedName>
        <fullName evidence="1">Uncharacterized protein</fullName>
    </submittedName>
</protein>
<keyword evidence="2" id="KW-1185">Reference proteome</keyword>
<reference evidence="1" key="1">
    <citation type="journal article" date="2014" name="Int. J. Syst. Evol. Microbiol.">
        <title>Complete genome sequence of Corynebacterium casei LMG S-19264T (=DSM 44701T), isolated from a smear-ripened cheese.</title>
        <authorList>
            <consortium name="US DOE Joint Genome Institute (JGI-PGF)"/>
            <person name="Walter F."/>
            <person name="Albersmeier A."/>
            <person name="Kalinowski J."/>
            <person name="Ruckert C."/>
        </authorList>
    </citation>
    <scope>NUCLEOTIDE SEQUENCE</scope>
    <source>
        <strain evidence="1">CCM 7905</strain>
    </source>
</reference>
<dbReference type="EMBL" id="BMCU01000002">
    <property type="protein sequence ID" value="GGG04742.1"/>
    <property type="molecule type" value="Genomic_DNA"/>
</dbReference>
<accession>A0A917D0C8</accession>
<proteinExistence type="predicted"/>
<gene>
    <name evidence="1" type="ORF">GCM10007304_18520</name>
</gene>
<dbReference type="Proteomes" id="UP000654257">
    <property type="component" value="Unassembled WGS sequence"/>
</dbReference>
<organism evidence="1 2">
    <name type="scientific">Rhodococcoides trifolii</name>
    <dbReference type="NCBI Taxonomy" id="908250"/>
    <lineage>
        <taxon>Bacteria</taxon>
        <taxon>Bacillati</taxon>
        <taxon>Actinomycetota</taxon>
        <taxon>Actinomycetes</taxon>
        <taxon>Mycobacteriales</taxon>
        <taxon>Nocardiaceae</taxon>
        <taxon>Rhodococcoides</taxon>
    </lineage>
</organism>
<evidence type="ECO:0000313" key="2">
    <source>
        <dbReference type="Proteomes" id="UP000654257"/>
    </source>
</evidence>